<dbReference type="EMBL" id="KN818307">
    <property type="protein sequence ID" value="KIL59908.1"/>
    <property type="molecule type" value="Genomic_DNA"/>
</dbReference>
<dbReference type="InParanoid" id="A0A0C2WU87"/>
<feature type="repeat" description="WD" evidence="1">
    <location>
        <begin position="324"/>
        <end position="346"/>
    </location>
</feature>
<dbReference type="Proteomes" id="UP000054549">
    <property type="component" value="Unassembled WGS sequence"/>
</dbReference>
<sequence length="368" mass="41754">MQKLLRACAQDHTPFKDLDHFYTVILRNIVPVNCDDDDIVSRYQSIVGAIIFISRPLPVSTLAHLIGMDVEDIHAVLEKLQSVILLGDDDVPRIYHKSFPDYLTNQARCKDPCLRIDPKIGHMQIAIRCFKITNKHLKYNVLGLGVPARFMSNEEGLKKDEITDEQLQEKIPQHLRYACVYWVNHLEVANIEDTELMNGLERFVDEHTLHWFEVLSLIGNLDSAHRAIRGVLTLQLSTSSDLHQLIQLLSDALRFISKFYELIKRLALHTYYSALPFSPTSSLLYRRYIKEARHYLCGIEGGLEKWDALIAILSSHSPTTFSLVRFGPDGRLFASGSFDRTIKLWNAGDGSFHGTLIASGGLRALALS</sequence>
<name>A0A0C2WU87_AMAMK</name>
<dbReference type="InterPro" id="IPR015943">
    <property type="entry name" value="WD40/YVTN_repeat-like_dom_sf"/>
</dbReference>
<dbReference type="InterPro" id="IPR011047">
    <property type="entry name" value="Quinoprotein_ADH-like_sf"/>
</dbReference>
<reference evidence="2 3" key="1">
    <citation type="submission" date="2014-04" db="EMBL/GenBank/DDBJ databases">
        <title>Evolutionary Origins and Diversification of the Mycorrhizal Mutualists.</title>
        <authorList>
            <consortium name="DOE Joint Genome Institute"/>
            <consortium name="Mycorrhizal Genomics Consortium"/>
            <person name="Kohler A."/>
            <person name="Kuo A."/>
            <person name="Nagy L.G."/>
            <person name="Floudas D."/>
            <person name="Copeland A."/>
            <person name="Barry K.W."/>
            <person name="Cichocki N."/>
            <person name="Veneault-Fourrey C."/>
            <person name="LaButti K."/>
            <person name="Lindquist E.A."/>
            <person name="Lipzen A."/>
            <person name="Lundell T."/>
            <person name="Morin E."/>
            <person name="Murat C."/>
            <person name="Riley R."/>
            <person name="Ohm R."/>
            <person name="Sun H."/>
            <person name="Tunlid A."/>
            <person name="Henrissat B."/>
            <person name="Grigoriev I.V."/>
            <person name="Hibbett D.S."/>
            <person name="Martin F."/>
        </authorList>
    </citation>
    <scope>NUCLEOTIDE SEQUENCE [LARGE SCALE GENOMIC DNA]</scope>
    <source>
        <strain evidence="2 3">Koide BX008</strain>
    </source>
</reference>
<dbReference type="OrthoDB" id="3027122at2759"/>
<gene>
    <name evidence="2" type="ORF">M378DRAFT_84476</name>
</gene>
<dbReference type="AlphaFoldDB" id="A0A0C2WU87"/>
<dbReference type="HOGENOM" id="CLU_000288_6_0_1"/>
<dbReference type="Pfam" id="PF00400">
    <property type="entry name" value="WD40"/>
    <property type="match status" value="1"/>
</dbReference>
<keyword evidence="1" id="KW-0853">WD repeat</keyword>
<proteinExistence type="predicted"/>
<feature type="non-terminal residue" evidence="2">
    <location>
        <position position="368"/>
    </location>
</feature>
<keyword evidence="3" id="KW-1185">Reference proteome</keyword>
<accession>A0A0C2WU87</accession>
<protein>
    <submittedName>
        <fullName evidence="2">Uncharacterized protein</fullName>
    </submittedName>
</protein>
<evidence type="ECO:0000313" key="2">
    <source>
        <dbReference type="EMBL" id="KIL59908.1"/>
    </source>
</evidence>
<dbReference type="InterPro" id="IPR001680">
    <property type="entry name" value="WD40_rpt"/>
</dbReference>
<dbReference type="STRING" id="946122.A0A0C2WU87"/>
<dbReference type="PROSITE" id="PS50082">
    <property type="entry name" value="WD_REPEATS_2"/>
    <property type="match status" value="1"/>
</dbReference>
<evidence type="ECO:0000256" key="1">
    <source>
        <dbReference type="PROSITE-ProRule" id="PRU00221"/>
    </source>
</evidence>
<dbReference type="SUPFAM" id="SSF50998">
    <property type="entry name" value="Quinoprotein alcohol dehydrogenase-like"/>
    <property type="match status" value="1"/>
</dbReference>
<dbReference type="PROSITE" id="PS50294">
    <property type="entry name" value="WD_REPEATS_REGION"/>
    <property type="match status" value="1"/>
</dbReference>
<dbReference type="Gene3D" id="2.130.10.10">
    <property type="entry name" value="YVTN repeat-like/Quinoprotein amine dehydrogenase"/>
    <property type="match status" value="1"/>
</dbReference>
<organism evidence="2 3">
    <name type="scientific">Amanita muscaria (strain Koide BX008)</name>
    <dbReference type="NCBI Taxonomy" id="946122"/>
    <lineage>
        <taxon>Eukaryota</taxon>
        <taxon>Fungi</taxon>
        <taxon>Dikarya</taxon>
        <taxon>Basidiomycota</taxon>
        <taxon>Agaricomycotina</taxon>
        <taxon>Agaricomycetes</taxon>
        <taxon>Agaricomycetidae</taxon>
        <taxon>Agaricales</taxon>
        <taxon>Pluteineae</taxon>
        <taxon>Amanitaceae</taxon>
        <taxon>Amanita</taxon>
    </lineage>
</organism>
<evidence type="ECO:0000313" key="3">
    <source>
        <dbReference type="Proteomes" id="UP000054549"/>
    </source>
</evidence>